<dbReference type="EMBL" id="JABFCR010000016">
    <property type="protein sequence ID" value="NNU33642.1"/>
    <property type="molecule type" value="Genomic_DNA"/>
</dbReference>
<dbReference type="Proteomes" id="UP000566071">
    <property type="component" value="Unassembled WGS sequence"/>
</dbReference>
<evidence type="ECO:0000256" key="5">
    <source>
        <dbReference type="ARBA" id="ARBA00023136"/>
    </source>
</evidence>
<feature type="transmembrane region" description="Helical" evidence="7">
    <location>
        <begin position="128"/>
        <end position="152"/>
    </location>
</feature>
<evidence type="ECO:0000313" key="10">
    <source>
        <dbReference type="Proteomes" id="UP000566071"/>
    </source>
</evidence>
<comment type="subcellular location">
    <subcellularLocation>
        <location evidence="1">Cell membrane</location>
        <topology evidence="1">Multi-pass membrane protein</topology>
    </subcellularLocation>
</comment>
<evidence type="ECO:0000256" key="6">
    <source>
        <dbReference type="ARBA" id="ARBA00038076"/>
    </source>
</evidence>
<dbReference type="PANTHER" id="PTHR30572:SF4">
    <property type="entry name" value="ABC TRANSPORTER PERMEASE YTRF"/>
    <property type="match status" value="1"/>
</dbReference>
<keyword evidence="10" id="KW-1185">Reference proteome</keyword>
<gene>
    <name evidence="9" type="ORF">HK413_04855</name>
</gene>
<dbReference type="Pfam" id="PF02687">
    <property type="entry name" value="FtsX"/>
    <property type="match status" value="1"/>
</dbReference>
<dbReference type="InterPro" id="IPR050250">
    <property type="entry name" value="Macrolide_Exporter_MacB"/>
</dbReference>
<feature type="transmembrane region" description="Helical" evidence="7">
    <location>
        <begin position="164"/>
        <end position="188"/>
    </location>
</feature>
<feature type="transmembrane region" description="Helical" evidence="7">
    <location>
        <begin position="83"/>
        <end position="108"/>
    </location>
</feature>
<keyword evidence="4 7" id="KW-1133">Transmembrane helix</keyword>
<evidence type="ECO:0000256" key="7">
    <source>
        <dbReference type="SAM" id="Phobius"/>
    </source>
</evidence>
<keyword evidence="3 7" id="KW-0812">Transmembrane</keyword>
<evidence type="ECO:0000256" key="2">
    <source>
        <dbReference type="ARBA" id="ARBA00022475"/>
    </source>
</evidence>
<comment type="caution">
    <text evidence="9">The sequence shown here is derived from an EMBL/GenBank/DDBJ whole genome shotgun (WGS) entry which is preliminary data.</text>
</comment>
<dbReference type="InterPro" id="IPR003838">
    <property type="entry name" value="ABC3_permease_C"/>
</dbReference>
<keyword evidence="5 7" id="KW-0472">Membrane</keyword>
<protein>
    <submittedName>
        <fullName evidence="9">FtsX-like permease family protein</fullName>
    </submittedName>
</protein>
<organism evidence="9 10">
    <name type="scientific">Mucilaginibacter humi</name>
    <dbReference type="NCBI Taxonomy" id="2732510"/>
    <lineage>
        <taxon>Bacteria</taxon>
        <taxon>Pseudomonadati</taxon>
        <taxon>Bacteroidota</taxon>
        <taxon>Sphingobacteriia</taxon>
        <taxon>Sphingobacteriales</taxon>
        <taxon>Sphingobacteriaceae</taxon>
        <taxon>Mucilaginibacter</taxon>
    </lineage>
</organism>
<sequence length="205" mass="22546">MIADMKDRGDYTPSGMSLYSRIDTSFFHYVNRIVIKVTPTADAAFEGRVYKAVAGIMKQSTIGIERFSQKRDKMNKDTLMPTVILLILSAFLIINVALGIFGVLWYNINKRRGEIGLRRAIGAPGNSVSGQIVTESMLLATLSLIVGTFFAIQFPLLNVFDVPAAVYITAIFLAIVFIYVLVLVCSLYPGKQAAAVYPAVALHEE</sequence>
<proteinExistence type="inferred from homology"/>
<evidence type="ECO:0000256" key="4">
    <source>
        <dbReference type="ARBA" id="ARBA00022989"/>
    </source>
</evidence>
<accession>A0ABX1W0A1</accession>
<evidence type="ECO:0000313" key="9">
    <source>
        <dbReference type="EMBL" id="NNU33642.1"/>
    </source>
</evidence>
<name>A0ABX1W0A1_9SPHI</name>
<feature type="domain" description="ABC3 transporter permease C-terminal" evidence="8">
    <location>
        <begin position="87"/>
        <end position="195"/>
    </location>
</feature>
<comment type="similarity">
    <text evidence="6">Belongs to the ABC-4 integral membrane protein family.</text>
</comment>
<evidence type="ECO:0000256" key="1">
    <source>
        <dbReference type="ARBA" id="ARBA00004651"/>
    </source>
</evidence>
<evidence type="ECO:0000259" key="8">
    <source>
        <dbReference type="Pfam" id="PF02687"/>
    </source>
</evidence>
<reference evidence="9 10" key="1">
    <citation type="submission" date="2020-05" db="EMBL/GenBank/DDBJ databases">
        <authorList>
            <person name="Khan S.A."/>
            <person name="Jeon C.O."/>
            <person name="Chun B.H."/>
        </authorList>
    </citation>
    <scope>NUCLEOTIDE SEQUENCE [LARGE SCALE GENOMIC DNA]</scope>
    <source>
        <strain evidence="9 10">S1162</strain>
    </source>
</reference>
<keyword evidence="2" id="KW-1003">Cell membrane</keyword>
<evidence type="ECO:0000256" key="3">
    <source>
        <dbReference type="ARBA" id="ARBA00022692"/>
    </source>
</evidence>
<dbReference type="PANTHER" id="PTHR30572">
    <property type="entry name" value="MEMBRANE COMPONENT OF TRANSPORTER-RELATED"/>
    <property type="match status" value="1"/>
</dbReference>